<accession>A0A9P6MY35</accession>
<protein>
    <submittedName>
        <fullName evidence="1">Uncharacterized protein</fullName>
    </submittedName>
</protein>
<dbReference type="Proteomes" id="UP000703661">
    <property type="component" value="Unassembled WGS sequence"/>
</dbReference>
<gene>
    <name evidence="1" type="ORF">BGZ80_008710</name>
</gene>
<reference evidence="1" key="1">
    <citation type="journal article" date="2020" name="Fungal Divers.">
        <title>Resolving the Mortierellaceae phylogeny through synthesis of multi-gene phylogenetics and phylogenomics.</title>
        <authorList>
            <person name="Vandepol N."/>
            <person name="Liber J."/>
            <person name="Desiro A."/>
            <person name="Na H."/>
            <person name="Kennedy M."/>
            <person name="Barry K."/>
            <person name="Grigoriev I.V."/>
            <person name="Miller A.N."/>
            <person name="O'Donnell K."/>
            <person name="Stajich J.E."/>
            <person name="Bonito G."/>
        </authorList>
    </citation>
    <scope>NUCLEOTIDE SEQUENCE</scope>
    <source>
        <strain evidence="1">NRRL 2769</strain>
    </source>
</reference>
<comment type="caution">
    <text evidence="1">The sequence shown here is derived from an EMBL/GenBank/DDBJ whole genome shotgun (WGS) entry which is preliminary data.</text>
</comment>
<dbReference type="AlphaFoldDB" id="A0A9P6MY35"/>
<evidence type="ECO:0000313" key="1">
    <source>
        <dbReference type="EMBL" id="KAG0016990.1"/>
    </source>
</evidence>
<organism evidence="1 2">
    <name type="scientific">Entomortierella chlamydospora</name>
    <dbReference type="NCBI Taxonomy" id="101097"/>
    <lineage>
        <taxon>Eukaryota</taxon>
        <taxon>Fungi</taxon>
        <taxon>Fungi incertae sedis</taxon>
        <taxon>Mucoromycota</taxon>
        <taxon>Mortierellomycotina</taxon>
        <taxon>Mortierellomycetes</taxon>
        <taxon>Mortierellales</taxon>
        <taxon>Mortierellaceae</taxon>
        <taxon>Entomortierella</taxon>
    </lineage>
</organism>
<evidence type="ECO:0000313" key="2">
    <source>
        <dbReference type="Proteomes" id="UP000703661"/>
    </source>
</evidence>
<name>A0A9P6MY35_9FUNG</name>
<dbReference type="EMBL" id="JAAAID010000482">
    <property type="protein sequence ID" value="KAG0016990.1"/>
    <property type="molecule type" value="Genomic_DNA"/>
</dbReference>
<sequence length="119" mass="13708">MSPRFGHMVQIDTPKDPEHVLKINFWSYEKGSKLKEFMIDYVEDGVPRTSEAFMMEGRKDIDFLGKTSDNGAAIDFQELMLGFVWGHIRDWLKDGVLPDGLKLYAGEWGSYVMGRSERI</sequence>
<proteinExistence type="predicted"/>
<keyword evidence="2" id="KW-1185">Reference proteome</keyword>